<dbReference type="Proteomes" id="UP000887580">
    <property type="component" value="Unplaced"/>
</dbReference>
<reference evidence="2" key="1">
    <citation type="submission" date="2022-11" db="UniProtKB">
        <authorList>
            <consortium name="WormBaseParasite"/>
        </authorList>
    </citation>
    <scope>IDENTIFICATION</scope>
</reference>
<organism evidence="1 2">
    <name type="scientific">Panagrolaimus sp. PS1159</name>
    <dbReference type="NCBI Taxonomy" id="55785"/>
    <lineage>
        <taxon>Eukaryota</taxon>
        <taxon>Metazoa</taxon>
        <taxon>Ecdysozoa</taxon>
        <taxon>Nematoda</taxon>
        <taxon>Chromadorea</taxon>
        <taxon>Rhabditida</taxon>
        <taxon>Tylenchina</taxon>
        <taxon>Panagrolaimomorpha</taxon>
        <taxon>Panagrolaimoidea</taxon>
        <taxon>Panagrolaimidae</taxon>
        <taxon>Panagrolaimus</taxon>
    </lineage>
</organism>
<sequence>MSRHPRHDNTSTTSSIASRSRSPSSRASSTRRNPPPLERAQSIKDKTAHFFGIPSGEGNDTANLSTTTKWQRKRLRHLEKEYGLKPEAIQSVAPTLVTVATPPVEYDVLGDIVNNLPPADTPSSSIPRTESDSSKIYSRRISIEPPPMERKESVMKMAVDVCESIVRGDPFRRSRKYAGNRSPGNSFSIRRNQSTLTSNSSFPIRPAIIMQALPEVSTDAETSFSEPSRDPDRPFVGTPIQTDEGQLPDFGNRSRFGIRPGGRQQAFNFPARRQQLPAPRSRSSPLVHQQKVEESEDELPTTKRREESRVKFADVKTREMDYERSDTEQSSSKTTATTSALRPRDLPLMPLLSKSQPQLRRGVQFTEPSATTLNSRRAGMDSEETILLQALHNQQTVDEDDELFFDSLHSRPRFTVGSDGEGTTSEASIAARMLPPPAATTLSPPVTTPVRFRELLKQKELNIEVPPTRTFFQRLRRSFRNSFPSQSVKSLSTIIKTSNEERNRRRRELPFGGSFKRRPGGIDPILKRQLDNEFYDDRPYFSYYITVVQIIIMISALFRYGFGTSFTSNYLGVTERSGDVITATLSNAHIVIWEQNNIFIGPRYADLVQMGAKYTPCMRRDVKIMAQIEEDRRIEAIETGCCVSSEGCFQTSECSKQFSRFIKWTTDSKGITNRAVCGQDPRYCRNPESVAPNRWSKDISKWPICKEVSTRIPSSDTHMKCEIRGRPCCIQLHGQCRITTKEYCDFVKGYYHENATLCSQVSCLGDICGMTPFLRRDSPDQFYRFFTPLFIHAGILPMLVTIWVQFSYMRRFEILIGWARTAIIYFVSGIGGYLASAVFVPYMPQVGPIPAQSGILGAMVVNVIYNWSEIKKPHYALFCHLAVALFLFVCGFLPFIDNFAQVFGFFFGALLACALIPYIGADEDLKPNVRRQNYYVHIRILVVAISLVGTIGLFVLLFLLFAVVDPNNLPDISIISCLPFLNARLCDQQSLTLKDWLPI</sequence>
<evidence type="ECO:0000313" key="1">
    <source>
        <dbReference type="Proteomes" id="UP000887580"/>
    </source>
</evidence>
<protein>
    <submittedName>
        <fullName evidence="2">Peptidase S54 rhomboid domain-containing protein</fullName>
    </submittedName>
</protein>
<evidence type="ECO:0000313" key="2">
    <source>
        <dbReference type="WBParaSite" id="PS1159_v2.g21581.t1"/>
    </source>
</evidence>
<name>A0AC35FY83_9BILA</name>
<proteinExistence type="predicted"/>
<accession>A0AC35FY83</accession>
<dbReference type="WBParaSite" id="PS1159_v2.g21581.t1">
    <property type="protein sequence ID" value="PS1159_v2.g21581.t1"/>
    <property type="gene ID" value="PS1159_v2.g21581"/>
</dbReference>